<evidence type="ECO:0000256" key="1">
    <source>
        <dbReference type="ARBA" id="ARBA00008857"/>
    </source>
</evidence>
<dbReference type="AlphaFoldDB" id="A0A849CIF2"/>
<dbReference type="PANTHER" id="PTHR30349:SF64">
    <property type="entry name" value="PROPHAGE INTEGRASE INTD-RELATED"/>
    <property type="match status" value="1"/>
</dbReference>
<evidence type="ECO:0000256" key="3">
    <source>
        <dbReference type="ARBA" id="ARBA00023172"/>
    </source>
</evidence>
<dbReference type="Gene3D" id="1.10.443.10">
    <property type="entry name" value="Intergrase catalytic core"/>
    <property type="match status" value="1"/>
</dbReference>
<dbReference type="CDD" id="cd00397">
    <property type="entry name" value="DNA_BRE_C"/>
    <property type="match status" value="1"/>
</dbReference>
<dbReference type="SUPFAM" id="SSF56349">
    <property type="entry name" value="DNA breaking-rejoining enzymes"/>
    <property type="match status" value="1"/>
</dbReference>
<dbReference type="PROSITE" id="PS51898">
    <property type="entry name" value="TYR_RECOMBINASE"/>
    <property type="match status" value="1"/>
</dbReference>
<comment type="similarity">
    <text evidence="1">Belongs to the 'phage' integrase family.</text>
</comment>
<proteinExistence type="inferred from homology"/>
<keyword evidence="6" id="KW-1185">Reference proteome</keyword>
<name>A0A849CIF2_9NOCA</name>
<dbReference type="PANTHER" id="PTHR30349">
    <property type="entry name" value="PHAGE INTEGRASE-RELATED"/>
    <property type="match status" value="1"/>
</dbReference>
<protein>
    <submittedName>
        <fullName evidence="5">Tyrosine-type recombinase/integrase</fullName>
    </submittedName>
</protein>
<comment type="caution">
    <text evidence="5">The sequence shown here is derived from an EMBL/GenBank/DDBJ whole genome shotgun (WGS) entry which is preliminary data.</text>
</comment>
<dbReference type="EMBL" id="JABELX010000037">
    <property type="protein sequence ID" value="NNH76079.1"/>
    <property type="molecule type" value="Genomic_DNA"/>
</dbReference>
<accession>A0A849CIF2</accession>
<dbReference type="InterPro" id="IPR013762">
    <property type="entry name" value="Integrase-like_cat_sf"/>
</dbReference>
<keyword evidence="3" id="KW-0233">DNA recombination</keyword>
<feature type="domain" description="Tyr recombinase" evidence="4">
    <location>
        <begin position="142"/>
        <end position="328"/>
    </location>
</feature>
<dbReference type="GO" id="GO:0006310">
    <property type="term" value="P:DNA recombination"/>
    <property type="evidence" value="ECO:0007669"/>
    <property type="project" value="UniProtKB-KW"/>
</dbReference>
<evidence type="ECO:0000259" key="4">
    <source>
        <dbReference type="PROSITE" id="PS51898"/>
    </source>
</evidence>
<organism evidence="5 6">
    <name type="scientific">Nocardia uniformis</name>
    <dbReference type="NCBI Taxonomy" id="53432"/>
    <lineage>
        <taxon>Bacteria</taxon>
        <taxon>Bacillati</taxon>
        <taxon>Actinomycetota</taxon>
        <taxon>Actinomycetes</taxon>
        <taxon>Mycobacteriales</taxon>
        <taxon>Nocardiaceae</taxon>
        <taxon>Nocardia</taxon>
    </lineage>
</organism>
<evidence type="ECO:0000313" key="5">
    <source>
        <dbReference type="EMBL" id="NNH76079.1"/>
    </source>
</evidence>
<dbReference type="GO" id="GO:0015074">
    <property type="term" value="P:DNA integration"/>
    <property type="evidence" value="ECO:0007669"/>
    <property type="project" value="InterPro"/>
</dbReference>
<gene>
    <name evidence="5" type="ORF">HLB23_40610</name>
</gene>
<dbReference type="GO" id="GO:0003677">
    <property type="term" value="F:DNA binding"/>
    <property type="evidence" value="ECO:0007669"/>
    <property type="project" value="UniProtKB-KW"/>
</dbReference>
<keyword evidence="2" id="KW-0238">DNA-binding</keyword>
<reference evidence="5 6" key="1">
    <citation type="submission" date="2020-05" db="EMBL/GenBank/DDBJ databases">
        <title>MicrobeNet Type strains.</title>
        <authorList>
            <person name="Nicholson A.C."/>
        </authorList>
    </citation>
    <scope>NUCLEOTIDE SEQUENCE [LARGE SCALE GENOMIC DNA]</scope>
    <source>
        <strain evidence="5 6">JCM 3224</strain>
    </source>
</reference>
<dbReference type="InterPro" id="IPR011010">
    <property type="entry name" value="DNA_brk_join_enz"/>
</dbReference>
<dbReference type="Proteomes" id="UP000586827">
    <property type="component" value="Unassembled WGS sequence"/>
</dbReference>
<dbReference type="Pfam" id="PF00589">
    <property type="entry name" value="Phage_integrase"/>
    <property type="match status" value="1"/>
</dbReference>
<dbReference type="RefSeq" id="WP_067529206.1">
    <property type="nucleotide sequence ID" value="NZ_JABELX010000037.1"/>
</dbReference>
<dbReference type="InterPro" id="IPR050090">
    <property type="entry name" value="Tyrosine_recombinase_XerCD"/>
</dbReference>
<dbReference type="Gene3D" id="1.10.150.130">
    <property type="match status" value="1"/>
</dbReference>
<sequence>MSNDRQTLQAAHQLLSQLGITPEDLLRTSDAANVPTFREFIQQVQEAVSPATVRAYRPYWNRVEECWGDRAITEPTALEIRKLSETYRRTTVARRNSRNGRGATENLIAAIRCIYKHAQDDGFIKPADNPAARVPKPRRLPSTRRAIPDRQLSEIIRVASTTGNDPDLDALLIRFHIETACRRGGALGLRLQDLDDENYCVQLREKDDTVRWQPISRSLLRAIRDHTATRAPADVTGADQVFRYQNGHPITGRRYDHLWERIGSHLPWVAGEGITAHWLRHTTLTWVERNFGYAVAHAYAGHTDNTTQTGATTTYIRASLEEVAQAVAALTGEPHPLCLQADNVSSDSLR</sequence>
<evidence type="ECO:0000256" key="2">
    <source>
        <dbReference type="ARBA" id="ARBA00023125"/>
    </source>
</evidence>
<dbReference type="InterPro" id="IPR002104">
    <property type="entry name" value="Integrase_catalytic"/>
</dbReference>
<evidence type="ECO:0000313" key="6">
    <source>
        <dbReference type="Proteomes" id="UP000586827"/>
    </source>
</evidence>
<dbReference type="InterPro" id="IPR010998">
    <property type="entry name" value="Integrase_recombinase_N"/>
</dbReference>